<evidence type="ECO:0000256" key="2">
    <source>
        <dbReference type="SAM" id="Phobius"/>
    </source>
</evidence>
<keyword evidence="2" id="KW-1133">Transmembrane helix</keyword>
<gene>
    <name evidence="4" type="ORF">SCHCODRAFT_16368</name>
</gene>
<dbReference type="Pfam" id="PF07859">
    <property type="entry name" value="Abhydrolase_3"/>
    <property type="match status" value="1"/>
</dbReference>
<protein>
    <recommendedName>
        <fullName evidence="3">Alpha/beta hydrolase fold-3 domain-containing protein</fullName>
    </recommendedName>
</protein>
<keyword evidence="5" id="KW-1185">Reference proteome</keyword>
<dbReference type="EMBL" id="GL377308">
    <property type="protein sequence ID" value="EFI95125.1"/>
    <property type="molecule type" value="Genomic_DNA"/>
</dbReference>
<dbReference type="PANTHER" id="PTHR48081:SF26">
    <property type="entry name" value="ALPHA_BETA HYDROLASE FOLD-3 DOMAIN-CONTAINING PROTEIN"/>
    <property type="match status" value="1"/>
</dbReference>
<dbReference type="InterPro" id="IPR013094">
    <property type="entry name" value="AB_hydrolase_3"/>
</dbReference>
<evidence type="ECO:0000313" key="5">
    <source>
        <dbReference type="Proteomes" id="UP000007431"/>
    </source>
</evidence>
<evidence type="ECO:0000259" key="3">
    <source>
        <dbReference type="Pfam" id="PF07859"/>
    </source>
</evidence>
<dbReference type="STRING" id="578458.D8Q8V0"/>
<dbReference type="SUPFAM" id="SSF53474">
    <property type="entry name" value="alpha/beta-Hydrolases"/>
    <property type="match status" value="1"/>
</dbReference>
<proteinExistence type="predicted"/>
<dbReference type="Proteomes" id="UP000007431">
    <property type="component" value="Unassembled WGS sequence"/>
</dbReference>
<sequence length="367" mass="39945">MLGFLWRHQPFKAAYILWKLYATGIFWVPLWTTIALVPAFRPRRSWSILKTIKVQLIRRLVAVSSVTGPLFSEPNHNNFVPTLNGAGVWVNAAPELIIGPVKLWASMTGVLPARIPGYWMHPRGSTKHIGSRPVAGEKVLYSLHGGGFTVGSAHPDHIFSNVARRIMDYSKTVRRAFAVEYRLSKASNGVRENPFPAALIDALAGYKYLIQVVGFAPEDIILEGDSAGGGLAISLVRYLVNHRDSGLSPPPGALLLLSPWVDLGCSHEVSPPPCRIFVADIDPEPTGWDDCKEAYIGPALGQGFADMNPYVSPAAKHPAADATSGNFPRTFIAAGGAENLLPQIRLLRDRMVRDLGTEGGVWVTRSG</sequence>
<keyword evidence="1" id="KW-0378">Hydrolase</keyword>
<feature type="transmembrane region" description="Helical" evidence="2">
    <location>
        <begin position="20"/>
        <end position="40"/>
    </location>
</feature>
<accession>D8Q8V0</accession>
<dbReference type="InterPro" id="IPR029058">
    <property type="entry name" value="AB_hydrolase_fold"/>
</dbReference>
<organism evidence="5">
    <name type="scientific">Schizophyllum commune (strain H4-8 / FGSC 9210)</name>
    <name type="common">Split gill fungus</name>
    <dbReference type="NCBI Taxonomy" id="578458"/>
    <lineage>
        <taxon>Eukaryota</taxon>
        <taxon>Fungi</taxon>
        <taxon>Dikarya</taxon>
        <taxon>Basidiomycota</taxon>
        <taxon>Agaricomycotina</taxon>
        <taxon>Agaricomycetes</taxon>
        <taxon>Agaricomycetidae</taxon>
        <taxon>Agaricales</taxon>
        <taxon>Schizophyllaceae</taxon>
        <taxon>Schizophyllum</taxon>
    </lineage>
</organism>
<keyword evidence="2" id="KW-0812">Transmembrane</keyword>
<dbReference type="Gene3D" id="3.40.50.1820">
    <property type="entry name" value="alpha/beta hydrolase"/>
    <property type="match status" value="1"/>
</dbReference>
<name>D8Q8V0_SCHCM</name>
<dbReference type="HOGENOM" id="CLU_019364_1_0_1"/>
<dbReference type="GO" id="GO:0016787">
    <property type="term" value="F:hydrolase activity"/>
    <property type="evidence" value="ECO:0007669"/>
    <property type="project" value="UniProtKB-KW"/>
</dbReference>
<dbReference type="VEuPathDB" id="FungiDB:SCHCODRAFT_02632524"/>
<evidence type="ECO:0000313" key="4">
    <source>
        <dbReference type="EMBL" id="EFI95125.1"/>
    </source>
</evidence>
<evidence type="ECO:0000256" key="1">
    <source>
        <dbReference type="ARBA" id="ARBA00022801"/>
    </source>
</evidence>
<keyword evidence="2" id="KW-0472">Membrane</keyword>
<dbReference type="OMA" id="HADYDPE"/>
<dbReference type="InParanoid" id="D8Q8V0"/>
<dbReference type="AlphaFoldDB" id="D8Q8V0"/>
<dbReference type="eggNOG" id="KOG1515">
    <property type="taxonomic scope" value="Eukaryota"/>
</dbReference>
<dbReference type="PANTHER" id="PTHR48081">
    <property type="entry name" value="AB HYDROLASE SUPERFAMILY PROTEIN C4A8.06C"/>
    <property type="match status" value="1"/>
</dbReference>
<dbReference type="InterPro" id="IPR050300">
    <property type="entry name" value="GDXG_lipolytic_enzyme"/>
</dbReference>
<feature type="domain" description="Alpha/beta hydrolase fold-3" evidence="3">
    <location>
        <begin position="142"/>
        <end position="350"/>
    </location>
</feature>
<reference evidence="4 5" key="1">
    <citation type="journal article" date="2010" name="Nat. Biotechnol.">
        <title>Genome sequence of the model mushroom Schizophyllum commune.</title>
        <authorList>
            <person name="Ohm R.A."/>
            <person name="de Jong J.F."/>
            <person name="Lugones L.G."/>
            <person name="Aerts A."/>
            <person name="Kothe E."/>
            <person name="Stajich J.E."/>
            <person name="de Vries R.P."/>
            <person name="Record E."/>
            <person name="Levasseur A."/>
            <person name="Baker S.E."/>
            <person name="Bartholomew K.A."/>
            <person name="Coutinho P.M."/>
            <person name="Erdmann S."/>
            <person name="Fowler T.J."/>
            <person name="Gathman A.C."/>
            <person name="Lombard V."/>
            <person name="Henrissat B."/>
            <person name="Knabe N."/>
            <person name="Kuees U."/>
            <person name="Lilly W.W."/>
            <person name="Lindquist E."/>
            <person name="Lucas S."/>
            <person name="Magnuson J.K."/>
            <person name="Piumi F."/>
            <person name="Raudaskoski M."/>
            <person name="Salamov A."/>
            <person name="Schmutz J."/>
            <person name="Schwarze F.W.M.R."/>
            <person name="vanKuyk P.A."/>
            <person name="Horton J.S."/>
            <person name="Grigoriev I.V."/>
            <person name="Woesten H.A.B."/>
        </authorList>
    </citation>
    <scope>NUCLEOTIDE SEQUENCE [LARGE SCALE GENOMIC DNA]</scope>
    <source>
        <strain evidence="5">H4-8 / FGSC 9210</strain>
    </source>
</reference>